<comment type="caution">
    <text evidence="5">The sequence shown here is derived from an EMBL/GenBank/DDBJ whole genome shotgun (WGS) entry which is preliminary data.</text>
</comment>
<feature type="DNA-binding region" description="H-T-H motif" evidence="2">
    <location>
        <begin position="46"/>
        <end position="65"/>
    </location>
</feature>
<dbReference type="InterPro" id="IPR036271">
    <property type="entry name" value="Tet_transcr_reg_TetR-rel_C_sf"/>
</dbReference>
<keyword evidence="1 2" id="KW-0238">DNA-binding</keyword>
<dbReference type="AlphaFoldDB" id="A0A7K0E1U6"/>
<dbReference type="InterPro" id="IPR001647">
    <property type="entry name" value="HTH_TetR"/>
</dbReference>
<dbReference type="Proteomes" id="UP000431401">
    <property type="component" value="Unassembled WGS sequence"/>
</dbReference>
<protein>
    <submittedName>
        <fullName evidence="5">Putative HTH-type transcriptional regulator</fullName>
    </submittedName>
</protein>
<proteinExistence type="predicted"/>
<feature type="domain" description="HTH tetR-type" evidence="4">
    <location>
        <begin position="24"/>
        <end position="83"/>
    </location>
</feature>
<dbReference type="SUPFAM" id="SSF48498">
    <property type="entry name" value="Tetracyclin repressor-like, C-terminal domain"/>
    <property type="match status" value="1"/>
</dbReference>
<gene>
    <name evidence="5" type="ORF">NRB56_69810</name>
</gene>
<sequence length="236" mass="25667">MSDTGGKVQAAVDGRATRWQDHKRQRRAEVLDAALAVIEESGAEVSVQQIADRLGLPRPVVYRHFDGRADLDEQIRRRIQESLLAEVMPMLRTEGTVRDAVRGAVGTYVGWVERHRNLHRFLIGDAADGDGSHGLGGARNRIGGRLADLFAAALSVYDIDPHRARPMAFGIIGLVDGVVNSWRGDPATLTSEQVVGMLTESILALFEGNARSLGVPLTRDTPVADLLARRVVPRPA</sequence>
<dbReference type="RefSeq" id="WP_319943968.1">
    <property type="nucleotide sequence ID" value="NZ_WEGI01000019.1"/>
</dbReference>
<dbReference type="Pfam" id="PF00440">
    <property type="entry name" value="TetR_N"/>
    <property type="match status" value="1"/>
</dbReference>
<evidence type="ECO:0000256" key="1">
    <source>
        <dbReference type="ARBA" id="ARBA00023125"/>
    </source>
</evidence>
<dbReference type="EMBL" id="WEGI01000019">
    <property type="protein sequence ID" value="MQY31372.1"/>
    <property type="molecule type" value="Genomic_DNA"/>
</dbReference>
<dbReference type="PROSITE" id="PS50977">
    <property type="entry name" value="HTH_TETR_2"/>
    <property type="match status" value="1"/>
</dbReference>
<name>A0A7K0E1U6_9NOCA</name>
<keyword evidence="6" id="KW-1185">Reference proteome</keyword>
<accession>A0A7K0E1U6</accession>
<dbReference type="GO" id="GO:0000976">
    <property type="term" value="F:transcription cis-regulatory region binding"/>
    <property type="evidence" value="ECO:0007669"/>
    <property type="project" value="TreeGrafter"/>
</dbReference>
<dbReference type="PANTHER" id="PTHR30055:SF160">
    <property type="entry name" value="TRANSCRIPTIONAL REGULATORY PROTEIN (PROBABLY ASNC-FAMILY)-RELATED"/>
    <property type="match status" value="1"/>
</dbReference>
<dbReference type="InterPro" id="IPR050109">
    <property type="entry name" value="HTH-type_TetR-like_transc_reg"/>
</dbReference>
<evidence type="ECO:0000256" key="2">
    <source>
        <dbReference type="PROSITE-ProRule" id="PRU00335"/>
    </source>
</evidence>
<dbReference type="InterPro" id="IPR009057">
    <property type="entry name" value="Homeodomain-like_sf"/>
</dbReference>
<feature type="region of interest" description="Disordered" evidence="3">
    <location>
        <begin position="1"/>
        <end position="20"/>
    </location>
</feature>
<dbReference type="GO" id="GO:0003700">
    <property type="term" value="F:DNA-binding transcription factor activity"/>
    <property type="evidence" value="ECO:0007669"/>
    <property type="project" value="TreeGrafter"/>
</dbReference>
<reference evidence="5 6" key="1">
    <citation type="submission" date="2019-10" db="EMBL/GenBank/DDBJ databases">
        <title>Nocardia macrotermitis sp. nov. and Nocardia aurantia sp. nov., isolated from the gut of fungus growing-termite Macrotermes natalensis.</title>
        <authorList>
            <person name="Benndorf R."/>
            <person name="Schwitalla J."/>
            <person name="Martin K."/>
            <person name="De Beer W."/>
            <person name="Kaster A.-K."/>
            <person name="Vollmers J."/>
            <person name="Poulsen M."/>
            <person name="Beemelmanns C."/>
        </authorList>
    </citation>
    <scope>NUCLEOTIDE SEQUENCE [LARGE SCALE GENOMIC DNA]</scope>
    <source>
        <strain evidence="5 6">RB56</strain>
    </source>
</reference>
<evidence type="ECO:0000256" key="3">
    <source>
        <dbReference type="SAM" id="MobiDB-lite"/>
    </source>
</evidence>
<evidence type="ECO:0000313" key="5">
    <source>
        <dbReference type="EMBL" id="MQY31372.1"/>
    </source>
</evidence>
<dbReference type="PANTHER" id="PTHR30055">
    <property type="entry name" value="HTH-TYPE TRANSCRIPTIONAL REGULATOR RUTR"/>
    <property type="match status" value="1"/>
</dbReference>
<dbReference type="SUPFAM" id="SSF46689">
    <property type="entry name" value="Homeodomain-like"/>
    <property type="match status" value="1"/>
</dbReference>
<organism evidence="5 6">
    <name type="scientific">Nocardia aurantia</name>
    <dbReference type="NCBI Taxonomy" id="2585199"/>
    <lineage>
        <taxon>Bacteria</taxon>
        <taxon>Bacillati</taxon>
        <taxon>Actinomycetota</taxon>
        <taxon>Actinomycetes</taxon>
        <taxon>Mycobacteriales</taxon>
        <taxon>Nocardiaceae</taxon>
        <taxon>Nocardia</taxon>
    </lineage>
</organism>
<dbReference type="Gene3D" id="1.10.357.10">
    <property type="entry name" value="Tetracycline Repressor, domain 2"/>
    <property type="match status" value="1"/>
</dbReference>
<evidence type="ECO:0000313" key="6">
    <source>
        <dbReference type="Proteomes" id="UP000431401"/>
    </source>
</evidence>
<evidence type="ECO:0000259" key="4">
    <source>
        <dbReference type="PROSITE" id="PS50977"/>
    </source>
</evidence>
<dbReference type="PRINTS" id="PR00455">
    <property type="entry name" value="HTHTETR"/>
</dbReference>